<keyword evidence="3" id="KW-0804">Transcription</keyword>
<dbReference type="Gene3D" id="1.20.120.530">
    <property type="entry name" value="GntR ligand-binding domain-like"/>
    <property type="match status" value="1"/>
</dbReference>
<accession>A0A086XY16</accession>
<dbReference type="PANTHER" id="PTHR43537:SF24">
    <property type="entry name" value="GLUCONATE OPERON TRANSCRIPTIONAL REPRESSOR"/>
    <property type="match status" value="1"/>
</dbReference>
<keyword evidence="1" id="KW-0805">Transcription regulation</keyword>
<reference evidence="5 6" key="1">
    <citation type="submission" date="2014-03" db="EMBL/GenBank/DDBJ databases">
        <title>Genome of Paenirhodobacter enshiensis DW2-9.</title>
        <authorList>
            <person name="Wang D."/>
            <person name="Wang G."/>
        </authorList>
    </citation>
    <scope>NUCLEOTIDE SEQUENCE [LARGE SCALE GENOMIC DNA]</scope>
    <source>
        <strain evidence="5 6">DW2-9</strain>
    </source>
</reference>
<evidence type="ECO:0000256" key="1">
    <source>
        <dbReference type="ARBA" id="ARBA00023015"/>
    </source>
</evidence>
<dbReference type="GO" id="GO:0003677">
    <property type="term" value="F:DNA binding"/>
    <property type="evidence" value="ECO:0007669"/>
    <property type="project" value="UniProtKB-KW"/>
</dbReference>
<evidence type="ECO:0000259" key="4">
    <source>
        <dbReference type="PROSITE" id="PS50949"/>
    </source>
</evidence>
<dbReference type="InterPro" id="IPR011711">
    <property type="entry name" value="GntR_C"/>
</dbReference>
<dbReference type="InterPro" id="IPR000524">
    <property type="entry name" value="Tscrpt_reg_HTH_GntR"/>
</dbReference>
<dbReference type="GO" id="GO:0003700">
    <property type="term" value="F:DNA-binding transcription factor activity"/>
    <property type="evidence" value="ECO:0007669"/>
    <property type="project" value="InterPro"/>
</dbReference>
<proteinExistence type="predicted"/>
<dbReference type="RefSeq" id="WP_036637171.1">
    <property type="nucleotide sequence ID" value="NZ_CAXYYU010000101.1"/>
</dbReference>
<dbReference type="SMART" id="SM00895">
    <property type="entry name" value="FCD"/>
    <property type="match status" value="1"/>
</dbReference>
<dbReference type="eggNOG" id="COG1802">
    <property type="taxonomic scope" value="Bacteria"/>
</dbReference>
<dbReference type="Proteomes" id="UP000028824">
    <property type="component" value="Unassembled WGS sequence"/>
</dbReference>
<dbReference type="Gene3D" id="1.10.10.10">
    <property type="entry name" value="Winged helix-like DNA-binding domain superfamily/Winged helix DNA-binding domain"/>
    <property type="match status" value="1"/>
</dbReference>
<dbReference type="AlphaFoldDB" id="A0A086XY16"/>
<sequence>MLQPQDKRLALQAYEQILDLIQSKRAQPGEIVTERRLAEMLDMSRTPIRDALLMLEGEGLLIRRGTRGLQVKQIRIEDFMDALQIRSLLEPAMARMAAGRIPAGDLDSLRNQLQTLAAGGENDRMSVREVDERLHEMIARAAGNPQLEQIIRTVRRQTQMFDLRSMPERLGDTCAEHIAIVDAIASGNAEASAKAMADHLSAVRRAIVARLTGG</sequence>
<dbReference type="InterPro" id="IPR036388">
    <property type="entry name" value="WH-like_DNA-bd_sf"/>
</dbReference>
<dbReference type="OrthoDB" id="7620579at2"/>
<organism evidence="5 6">
    <name type="scientific">Paenirhodobacter enshiensis</name>
    <dbReference type="NCBI Taxonomy" id="1105367"/>
    <lineage>
        <taxon>Bacteria</taxon>
        <taxon>Pseudomonadati</taxon>
        <taxon>Pseudomonadota</taxon>
        <taxon>Alphaproteobacteria</taxon>
        <taxon>Rhodobacterales</taxon>
        <taxon>Rhodobacter group</taxon>
        <taxon>Paenirhodobacter</taxon>
    </lineage>
</organism>
<feature type="domain" description="HTH gntR-type" evidence="4">
    <location>
        <begin position="7"/>
        <end position="74"/>
    </location>
</feature>
<evidence type="ECO:0000313" key="5">
    <source>
        <dbReference type="EMBL" id="KFI26916.1"/>
    </source>
</evidence>
<protein>
    <recommendedName>
        <fullName evidence="4">HTH gntR-type domain-containing protein</fullName>
    </recommendedName>
</protein>
<dbReference type="EMBL" id="JFZB01000012">
    <property type="protein sequence ID" value="KFI26916.1"/>
    <property type="molecule type" value="Genomic_DNA"/>
</dbReference>
<dbReference type="PRINTS" id="PR00035">
    <property type="entry name" value="HTHGNTR"/>
</dbReference>
<evidence type="ECO:0000313" key="6">
    <source>
        <dbReference type="Proteomes" id="UP000028824"/>
    </source>
</evidence>
<evidence type="ECO:0000256" key="3">
    <source>
        <dbReference type="ARBA" id="ARBA00023163"/>
    </source>
</evidence>
<name>A0A086XY16_9RHOB</name>
<dbReference type="Pfam" id="PF00392">
    <property type="entry name" value="GntR"/>
    <property type="match status" value="1"/>
</dbReference>
<dbReference type="SUPFAM" id="SSF48008">
    <property type="entry name" value="GntR ligand-binding domain-like"/>
    <property type="match status" value="1"/>
</dbReference>
<keyword evidence="6" id="KW-1185">Reference proteome</keyword>
<dbReference type="PROSITE" id="PS50949">
    <property type="entry name" value="HTH_GNTR"/>
    <property type="match status" value="1"/>
</dbReference>
<dbReference type="Pfam" id="PF07729">
    <property type="entry name" value="FCD"/>
    <property type="match status" value="1"/>
</dbReference>
<dbReference type="InterPro" id="IPR008920">
    <property type="entry name" value="TF_FadR/GntR_C"/>
</dbReference>
<gene>
    <name evidence="5" type="ORF">CG50_01240</name>
</gene>
<keyword evidence="2" id="KW-0238">DNA-binding</keyword>
<dbReference type="SUPFAM" id="SSF46785">
    <property type="entry name" value="Winged helix' DNA-binding domain"/>
    <property type="match status" value="1"/>
</dbReference>
<dbReference type="PANTHER" id="PTHR43537">
    <property type="entry name" value="TRANSCRIPTIONAL REGULATOR, GNTR FAMILY"/>
    <property type="match status" value="1"/>
</dbReference>
<dbReference type="STRING" id="1105367.CG50_01240"/>
<evidence type="ECO:0000256" key="2">
    <source>
        <dbReference type="ARBA" id="ARBA00023125"/>
    </source>
</evidence>
<dbReference type="InterPro" id="IPR036390">
    <property type="entry name" value="WH_DNA-bd_sf"/>
</dbReference>
<comment type="caution">
    <text evidence="5">The sequence shown here is derived from an EMBL/GenBank/DDBJ whole genome shotgun (WGS) entry which is preliminary data.</text>
</comment>
<dbReference type="SMART" id="SM00345">
    <property type="entry name" value="HTH_GNTR"/>
    <property type="match status" value="1"/>
</dbReference>